<evidence type="ECO:0000256" key="1">
    <source>
        <dbReference type="ARBA" id="ARBA00022723"/>
    </source>
</evidence>
<proteinExistence type="predicted"/>
<evidence type="ECO:0000259" key="5">
    <source>
        <dbReference type="SMART" id="SM00249"/>
    </source>
</evidence>
<sequence>MEKLEVSSVHNHPLLPLTRFVFGMCKGCDFMGYIYGGYCCNELGCGGEVFHKECGEALPEINHSSHPGHLLKLFSRETYSCSLCGESRFLFGYSCSICNFKLDLDCARRAAPLPILSKPSVHEHPLELCPSSKFVDDAIDCKVCGYLGFYCIVKYKCVQCNLFFHIECVTFFPEAYHTSHPKHSLKYLLCEAAAPSYADKKCILCGNELGKPIHHCDVCNFSICTRCMRNPPLGVVSLTTHDHQLHLVPRHIEFTCDACGTTGERSPYFCLQCNFMIHRECIGLPRVININRHNHRISYTPSLGQGKWKCGVCRKEVNGFYGAYNCAKCPTFAVHARCATRNDEWDMVEREGTPEEEEVAPYEVIDDKTIKHFSHDHNLRIKKDGEILQESILCGACAFQICSEPFYSCEQCSFTLHTKCANLPLKKRHVCDNLPLMLQKTSADDEISCCHLCSQLFTGFMYTNGLKTIDVRCGSFSEPFVHASHPHPLYYSQRYSVSCSECRWNGELTCDECDFNLCFHCGYLPKKVMRHRYDDHPLSLYCGEESVDGEYWCEACEKKLNPKKWFYTCNDCGVLLHISCVVGSFTYMMPGPCLKYDKHGEVVSNTSVCRAVCTRCNIRCILPSIFKGYKDGVVEYFCSAKCLFS</sequence>
<keyword evidence="7" id="KW-1185">Reference proteome</keyword>
<dbReference type="SUPFAM" id="SSF57889">
    <property type="entry name" value="Cysteine-rich domain"/>
    <property type="match status" value="5"/>
</dbReference>
<dbReference type="InterPro" id="IPR046349">
    <property type="entry name" value="C1-like_sf"/>
</dbReference>
<dbReference type="Pfam" id="PF03107">
    <property type="entry name" value="C1_2"/>
    <property type="match status" value="5"/>
</dbReference>
<dbReference type="InterPro" id="IPR054483">
    <property type="entry name" value="DC1-like_CT"/>
</dbReference>
<evidence type="ECO:0000313" key="7">
    <source>
        <dbReference type="Proteomes" id="UP000823674"/>
    </source>
</evidence>
<dbReference type="PANTHER" id="PTHR32410:SF162">
    <property type="entry name" value="CHP-RICH ZINC FINGER PROTEIN-LIKE-RELATED"/>
    <property type="match status" value="1"/>
</dbReference>
<keyword evidence="3" id="KW-0863">Zinc-finger</keyword>
<dbReference type="EMBL" id="JADBGQ010000009">
    <property type="protein sequence ID" value="KAG5377589.1"/>
    <property type="molecule type" value="Genomic_DNA"/>
</dbReference>
<evidence type="ECO:0000256" key="3">
    <source>
        <dbReference type="ARBA" id="ARBA00022771"/>
    </source>
</evidence>
<dbReference type="Pfam" id="PF22926">
    <property type="entry name" value="C1-like_CT"/>
    <property type="match status" value="1"/>
</dbReference>
<protein>
    <recommendedName>
        <fullName evidence="5">Zinc finger PHD-type domain-containing protein</fullName>
    </recommendedName>
</protein>
<dbReference type="InterPro" id="IPR001965">
    <property type="entry name" value="Znf_PHD"/>
</dbReference>
<name>A0ABQ7KT05_BRACM</name>
<evidence type="ECO:0000313" key="6">
    <source>
        <dbReference type="EMBL" id="KAG5377589.1"/>
    </source>
</evidence>
<evidence type="ECO:0000256" key="2">
    <source>
        <dbReference type="ARBA" id="ARBA00022737"/>
    </source>
</evidence>
<keyword evidence="4" id="KW-0862">Zinc</keyword>
<gene>
    <name evidence="6" type="primary">A07p001150.1_BraROA</name>
    <name evidence="6" type="ORF">IGI04_025431</name>
</gene>
<dbReference type="Proteomes" id="UP000823674">
    <property type="component" value="Chromosome A07"/>
</dbReference>
<comment type="caution">
    <text evidence="6">The sequence shown here is derived from an EMBL/GenBank/DDBJ whole genome shotgun (WGS) entry which is preliminary data.</text>
</comment>
<feature type="domain" description="Zinc finger PHD-type" evidence="5">
    <location>
        <begin position="393"/>
        <end position="454"/>
    </location>
</feature>
<reference evidence="6 7" key="1">
    <citation type="submission" date="2021-03" db="EMBL/GenBank/DDBJ databases">
        <authorList>
            <person name="King G.J."/>
            <person name="Bancroft I."/>
            <person name="Baten A."/>
            <person name="Bloomfield J."/>
            <person name="Borpatragohain P."/>
            <person name="He Z."/>
            <person name="Irish N."/>
            <person name="Irwin J."/>
            <person name="Liu K."/>
            <person name="Mauleon R.P."/>
            <person name="Moore J."/>
            <person name="Morris R."/>
            <person name="Ostergaard L."/>
            <person name="Wang B."/>
            <person name="Wells R."/>
        </authorList>
    </citation>
    <scope>NUCLEOTIDE SEQUENCE [LARGE SCALE GENOMIC DNA]</scope>
    <source>
        <strain evidence="6">R-o-18</strain>
        <tissue evidence="6">Leaf</tissue>
    </source>
</reference>
<dbReference type="SMART" id="SM00249">
    <property type="entry name" value="PHD"/>
    <property type="match status" value="2"/>
</dbReference>
<dbReference type="PANTHER" id="PTHR32410">
    <property type="entry name" value="CYSTEINE/HISTIDINE-RICH C1 DOMAIN FAMILY PROTEIN"/>
    <property type="match status" value="1"/>
</dbReference>
<evidence type="ECO:0000256" key="4">
    <source>
        <dbReference type="ARBA" id="ARBA00022833"/>
    </source>
</evidence>
<dbReference type="InterPro" id="IPR053192">
    <property type="entry name" value="Vacuole_Formation_Reg"/>
</dbReference>
<feature type="domain" description="Zinc finger PHD-type" evidence="5">
    <location>
        <begin position="255"/>
        <end position="314"/>
    </location>
</feature>
<organism evidence="6 7">
    <name type="scientific">Brassica rapa subsp. trilocularis</name>
    <dbReference type="NCBI Taxonomy" id="1813537"/>
    <lineage>
        <taxon>Eukaryota</taxon>
        <taxon>Viridiplantae</taxon>
        <taxon>Streptophyta</taxon>
        <taxon>Embryophyta</taxon>
        <taxon>Tracheophyta</taxon>
        <taxon>Spermatophyta</taxon>
        <taxon>Magnoliopsida</taxon>
        <taxon>eudicotyledons</taxon>
        <taxon>Gunneridae</taxon>
        <taxon>Pentapetalae</taxon>
        <taxon>rosids</taxon>
        <taxon>malvids</taxon>
        <taxon>Brassicales</taxon>
        <taxon>Brassicaceae</taxon>
        <taxon>Brassiceae</taxon>
        <taxon>Brassica</taxon>
    </lineage>
</organism>
<keyword evidence="2" id="KW-0677">Repeat</keyword>
<accession>A0ABQ7KT05</accession>
<keyword evidence="1" id="KW-0479">Metal-binding</keyword>
<dbReference type="InterPro" id="IPR004146">
    <property type="entry name" value="DC1"/>
</dbReference>